<dbReference type="GO" id="GO:0046854">
    <property type="term" value="P:phosphatidylinositol phosphate biosynthetic process"/>
    <property type="evidence" value="ECO:0007669"/>
    <property type="project" value="InterPro"/>
</dbReference>
<dbReference type="InterPro" id="IPR000760">
    <property type="entry name" value="Inositol_monophosphatase-like"/>
</dbReference>
<dbReference type="PRINTS" id="PR00377">
    <property type="entry name" value="IMPHPHTASES"/>
</dbReference>
<dbReference type="FunFam" id="3.40.190.80:FF:000005">
    <property type="entry name" value="3'(2'),5'-bisphosphate nucleotidase CysQ"/>
    <property type="match status" value="1"/>
</dbReference>
<evidence type="ECO:0000256" key="1">
    <source>
        <dbReference type="ARBA" id="ARBA00001625"/>
    </source>
</evidence>
<evidence type="ECO:0000256" key="8">
    <source>
        <dbReference type="ARBA" id="ARBA00023136"/>
    </source>
</evidence>
<gene>
    <name evidence="9" type="primary">cysQ</name>
    <name evidence="11" type="ORF">MIN45_P1761</name>
</gene>
<keyword evidence="3 9" id="KW-1003">Cell membrane</keyword>
<evidence type="ECO:0000256" key="4">
    <source>
        <dbReference type="ARBA" id="ARBA00022519"/>
    </source>
</evidence>
<comment type="similarity">
    <text evidence="2 9">Belongs to the inositol monophosphatase superfamily. CysQ family.</text>
</comment>
<dbReference type="PROSITE" id="PS00630">
    <property type="entry name" value="IMP_2"/>
    <property type="match status" value="1"/>
</dbReference>
<dbReference type="NCBIfam" id="TIGR01331">
    <property type="entry name" value="bisphos_cysQ"/>
    <property type="match status" value="1"/>
</dbReference>
<feature type="binding site" evidence="9">
    <location>
        <position position="217"/>
    </location>
    <ligand>
        <name>substrate</name>
    </ligand>
</feature>
<comment type="function">
    <text evidence="9">Converts adenosine-3',5'-bisphosphate (PAP) to AMP.</text>
</comment>
<feature type="binding site" evidence="9">
    <location>
        <position position="70"/>
    </location>
    <ligand>
        <name>Mg(2+)</name>
        <dbReference type="ChEBI" id="CHEBI:18420"/>
        <label>1</label>
    </ligand>
</feature>
<evidence type="ECO:0000256" key="6">
    <source>
        <dbReference type="ARBA" id="ARBA00022801"/>
    </source>
</evidence>
<dbReference type="EC" id="3.1.3.7" evidence="9"/>
<dbReference type="InterPro" id="IPR020550">
    <property type="entry name" value="Inositol_monophosphatase_CS"/>
</dbReference>
<protein>
    <recommendedName>
        <fullName evidence="9">3'(2'),5'-bisphosphate nucleotidase CysQ</fullName>
        <ecNumber evidence="9">3.1.3.7</ecNumber>
    </recommendedName>
    <alternativeName>
        <fullName evidence="9">3'(2'),5-bisphosphonucleoside 3'(2')-phosphohydrolase</fullName>
    </alternativeName>
    <alternativeName>
        <fullName evidence="9">3'-phosphoadenosine 5'-phosphate phosphatase</fullName>
        <shortName evidence="9">PAP phosphatase</shortName>
    </alternativeName>
</protein>
<dbReference type="InterPro" id="IPR006240">
    <property type="entry name" value="CysQ"/>
</dbReference>
<name>A0AAU9C7Z4_9GAMM</name>
<evidence type="ECO:0000256" key="9">
    <source>
        <dbReference type="HAMAP-Rule" id="MF_02095"/>
    </source>
</evidence>
<feature type="binding site" evidence="9">
    <location>
        <position position="92"/>
    </location>
    <ligand>
        <name>Mg(2+)</name>
        <dbReference type="ChEBI" id="CHEBI:18420"/>
        <label>1</label>
    </ligand>
</feature>
<feature type="binding site" evidence="9">
    <location>
        <begin position="92"/>
        <end position="95"/>
    </location>
    <ligand>
        <name>substrate</name>
    </ligand>
</feature>
<keyword evidence="7 9" id="KW-0460">Magnesium</keyword>
<feature type="binding site" evidence="10">
    <location>
        <position position="217"/>
    </location>
    <ligand>
        <name>Mg(2+)</name>
        <dbReference type="ChEBI" id="CHEBI:18420"/>
        <label>1</label>
        <note>catalytic</note>
    </ligand>
</feature>
<evidence type="ECO:0000256" key="2">
    <source>
        <dbReference type="ARBA" id="ARBA00005289"/>
    </source>
</evidence>
<dbReference type="KEGG" id="meiy:MIN45_P1761"/>
<dbReference type="InterPro" id="IPR050725">
    <property type="entry name" value="CysQ/Inositol_MonoPase"/>
</dbReference>
<dbReference type="HAMAP" id="MF_02095">
    <property type="entry name" value="CysQ"/>
    <property type="match status" value="1"/>
</dbReference>
<dbReference type="Proteomes" id="UP001321450">
    <property type="component" value="Chromosome"/>
</dbReference>
<feature type="binding site" evidence="9">
    <location>
        <position position="70"/>
    </location>
    <ligand>
        <name>substrate</name>
    </ligand>
</feature>
<evidence type="ECO:0000256" key="10">
    <source>
        <dbReference type="PIRSR" id="PIRSR600760-2"/>
    </source>
</evidence>
<feature type="binding site" evidence="9">
    <location>
        <position position="90"/>
    </location>
    <ligand>
        <name>Mg(2+)</name>
        <dbReference type="ChEBI" id="CHEBI:18420"/>
        <label>1</label>
    </ligand>
</feature>
<evidence type="ECO:0000256" key="7">
    <source>
        <dbReference type="ARBA" id="ARBA00022842"/>
    </source>
</evidence>
<sequence>MQNLPLARLLTPVIDTARRAGQRIMKIYESDFNIEFKDDRSPLTAADTAAHRCIVDSLSRLEPAFPILSEEASDLPYEERCQWRTYWLVDPLDGTKEFIHRNGQFTVNIALVHDHEPVLGVVYVPAEGTLYYGAEGQGAFKQVDDGSLHPIRVRKPASEKLVIVGSRSHQTPEFAEYLRRLDGDYELISIGSSLKFCLVAEGRADLYPRLGPTSEWDTAAAHCVVVQAGGFVVDLSGKPLRYNTKASVLNPYFLVYGDDSRDWLRYLPDSL</sequence>
<dbReference type="FunFam" id="3.30.540.10:FF:000007">
    <property type="entry name" value="3'(2'),5'-bisphosphate nucleotidase CysQ"/>
    <property type="match status" value="1"/>
</dbReference>
<dbReference type="GO" id="GO:0050427">
    <property type="term" value="P:3'-phosphoadenosine 5'-phosphosulfate metabolic process"/>
    <property type="evidence" value="ECO:0007669"/>
    <property type="project" value="TreeGrafter"/>
</dbReference>
<dbReference type="InterPro" id="IPR020583">
    <property type="entry name" value="Inositol_monoP_metal-BS"/>
</dbReference>
<organism evidence="11 12">
    <name type="scientific">Methylomarinovum tepidoasis</name>
    <dbReference type="NCBI Taxonomy" id="2840183"/>
    <lineage>
        <taxon>Bacteria</taxon>
        <taxon>Pseudomonadati</taxon>
        <taxon>Pseudomonadota</taxon>
        <taxon>Gammaproteobacteria</taxon>
        <taxon>Methylococcales</taxon>
        <taxon>Methylothermaceae</taxon>
        <taxon>Methylomarinovum</taxon>
    </lineage>
</organism>
<feature type="binding site" evidence="9 10">
    <location>
        <position position="90"/>
    </location>
    <ligand>
        <name>Mg(2+)</name>
        <dbReference type="ChEBI" id="CHEBI:18420"/>
        <label>2</label>
    </ligand>
</feature>
<keyword evidence="8 9" id="KW-0472">Membrane</keyword>
<comment type="cofactor">
    <cofactor evidence="9 10">
        <name>Mg(2+)</name>
        <dbReference type="ChEBI" id="CHEBI:18420"/>
    </cofactor>
</comment>
<dbReference type="GO" id="GO:0005886">
    <property type="term" value="C:plasma membrane"/>
    <property type="evidence" value="ECO:0007669"/>
    <property type="project" value="UniProtKB-SubCell"/>
</dbReference>
<feature type="binding site" evidence="9">
    <location>
        <position position="217"/>
    </location>
    <ligand>
        <name>Mg(2+)</name>
        <dbReference type="ChEBI" id="CHEBI:18420"/>
        <label>2</label>
    </ligand>
</feature>
<feature type="binding site" evidence="10">
    <location>
        <position position="70"/>
    </location>
    <ligand>
        <name>Mg(2+)</name>
        <dbReference type="ChEBI" id="CHEBI:18420"/>
        <label>1</label>
        <note>catalytic</note>
    </ligand>
</feature>
<feature type="binding site" evidence="10">
    <location>
        <position position="92"/>
    </location>
    <ligand>
        <name>Mg(2+)</name>
        <dbReference type="ChEBI" id="CHEBI:18420"/>
        <label>1</label>
        <note>catalytic</note>
    </ligand>
</feature>
<dbReference type="EMBL" id="AP024718">
    <property type="protein sequence ID" value="BCX89389.1"/>
    <property type="molecule type" value="Genomic_DNA"/>
</dbReference>
<dbReference type="Gene3D" id="3.30.540.10">
    <property type="entry name" value="Fructose-1,6-Bisphosphatase, subunit A, domain 1"/>
    <property type="match status" value="1"/>
</dbReference>
<dbReference type="PANTHER" id="PTHR43028:SF5">
    <property type="entry name" value="3'(2'),5'-BISPHOSPHATE NUCLEOTIDASE 1"/>
    <property type="match status" value="1"/>
</dbReference>
<dbReference type="SUPFAM" id="SSF56655">
    <property type="entry name" value="Carbohydrate phosphatase"/>
    <property type="match status" value="1"/>
</dbReference>
<dbReference type="AlphaFoldDB" id="A0AAU9C7Z4"/>
<comment type="catalytic activity">
    <reaction evidence="1 9">
        <text>adenosine 3',5'-bisphosphate + H2O = AMP + phosphate</text>
        <dbReference type="Rhea" id="RHEA:10040"/>
        <dbReference type="ChEBI" id="CHEBI:15377"/>
        <dbReference type="ChEBI" id="CHEBI:43474"/>
        <dbReference type="ChEBI" id="CHEBI:58343"/>
        <dbReference type="ChEBI" id="CHEBI:456215"/>
        <dbReference type="EC" id="3.1.3.7"/>
    </reaction>
</comment>
<dbReference type="CDD" id="cd01638">
    <property type="entry name" value="CysQ"/>
    <property type="match status" value="1"/>
</dbReference>
<keyword evidence="4 9" id="KW-0997">Cell inner membrane</keyword>
<keyword evidence="6 9" id="KW-0378">Hydrolase</keyword>
<dbReference type="PANTHER" id="PTHR43028">
    <property type="entry name" value="3'(2'),5'-BISPHOSPHATE NUCLEOTIDASE 1"/>
    <property type="match status" value="1"/>
</dbReference>
<dbReference type="GO" id="GO:0000287">
    <property type="term" value="F:magnesium ion binding"/>
    <property type="evidence" value="ECO:0007669"/>
    <property type="project" value="UniProtKB-UniRule"/>
</dbReference>
<dbReference type="PROSITE" id="PS00629">
    <property type="entry name" value="IMP_1"/>
    <property type="match status" value="1"/>
</dbReference>
<reference evidence="12" key="1">
    <citation type="journal article" date="2024" name="Int. J. Syst. Evol. Microbiol.">
        <title>Methylomarinovum tepidoasis sp. nov., a moderately thermophilic methanotroph of the family Methylothermaceae isolated from a deep-sea hydrothermal field.</title>
        <authorList>
            <person name="Hirayama H."/>
            <person name="Takaki Y."/>
            <person name="Abe M."/>
            <person name="Miyazaki M."/>
            <person name="Uematsu K."/>
            <person name="Matsui Y."/>
            <person name="Takai K."/>
        </authorList>
    </citation>
    <scope>NUCLEOTIDE SEQUENCE [LARGE SCALE GENOMIC DNA]</scope>
    <source>
        <strain evidence="12">IN45</strain>
    </source>
</reference>
<evidence type="ECO:0000313" key="11">
    <source>
        <dbReference type="EMBL" id="BCX89389.1"/>
    </source>
</evidence>
<feature type="binding site" evidence="9 10">
    <location>
        <position position="93"/>
    </location>
    <ligand>
        <name>Mg(2+)</name>
        <dbReference type="ChEBI" id="CHEBI:18420"/>
        <label>2</label>
    </ligand>
</feature>
<dbReference type="GO" id="GO:0000103">
    <property type="term" value="P:sulfate assimilation"/>
    <property type="evidence" value="ECO:0007669"/>
    <property type="project" value="TreeGrafter"/>
</dbReference>
<keyword evidence="5 9" id="KW-0479">Metal-binding</keyword>
<accession>A0AAU9C7Z4</accession>
<dbReference type="RefSeq" id="WP_286291706.1">
    <property type="nucleotide sequence ID" value="NZ_AP024718.1"/>
</dbReference>
<keyword evidence="12" id="KW-1185">Reference proteome</keyword>
<evidence type="ECO:0000256" key="5">
    <source>
        <dbReference type="ARBA" id="ARBA00022723"/>
    </source>
</evidence>
<proteinExistence type="inferred from homology"/>
<dbReference type="Pfam" id="PF00459">
    <property type="entry name" value="Inositol_P"/>
    <property type="match status" value="1"/>
</dbReference>
<dbReference type="GO" id="GO:0008441">
    <property type="term" value="F:3'(2'),5'-bisphosphate nucleotidase activity"/>
    <property type="evidence" value="ECO:0007669"/>
    <property type="project" value="UniProtKB-UniRule"/>
</dbReference>
<comment type="subcellular location">
    <subcellularLocation>
        <location evidence="9">Cell inner membrane</location>
        <topology evidence="9">Peripheral membrane protein</topology>
        <orientation evidence="9">Cytoplasmic side</orientation>
    </subcellularLocation>
</comment>
<dbReference type="Gene3D" id="3.40.190.80">
    <property type="match status" value="1"/>
</dbReference>
<evidence type="ECO:0000313" key="12">
    <source>
        <dbReference type="Proteomes" id="UP001321450"/>
    </source>
</evidence>
<evidence type="ECO:0000256" key="3">
    <source>
        <dbReference type="ARBA" id="ARBA00022475"/>
    </source>
</evidence>